<evidence type="ECO:0000259" key="2">
    <source>
        <dbReference type="Pfam" id="PF11716"/>
    </source>
</evidence>
<dbReference type="InterPro" id="IPR017517">
    <property type="entry name" value="Maleyloyr_isom"/>
</dbReference>
<sequence>MDLTTALDLLEQETAQLDALVSGLPPAQWETPTPAAGWTVADQIAHLHWTDTAALQSVTGDPAFDELLRAAAQAGASGFVDSEAHRLAALPQEELLAAWRQGRDRLAAALREADPGERLRWFGPPMRPLSMVTARIMETWAHGLDVHDALAVPKPAGPALAAVARLGVRTRGFSFASRGLEAPEAEVRVELELPGKEPLVFGPAEAADRVTGTAWGFAAVVTQRRNLADVELAAEGEGAQAWLEIAQAFAGGPTQGPAPGERVTAAAGGAR</sequence>
<reference evidence="4" key="1">
    <citation type="journal article" date="2019" name="Int. J. Syst. Evol. Microbiol.">
        <title>The Global Catalogue of Microorganisms (GCM) 10K type strain sequencing project: providing services to taxonomists for standard genome sequencing and annotation.</title>
        <authorList>
            <consortium name="The Broad Institute Genomics Platform"/>
            <consortium name="The Broad Institute Genome Sequencing Center for Infectious Disease"/>
            <person name="Wu L."/>
            <person name="Ma J."/>
        </authorList>
    </citation>
    <scope>NUCLEOTIDE SEQUENCE [LARGE SCALE GENOMIC DNA]</scope>
    <source>
        <strain evidence="4">JCM 15900</strain>
    </source>
</reference>
<dbReference type="RefSeq" id="WP_344337596.1">
    <property type="nucleotide sequence ID" value="NZ_BAAAPZ010000012.1"/>
</dbReference>
<evidence type="ECO:0000313" key="4">
    <source>
        <dbReference type="Proteomes" id="UP001500984"/>
    </source>
</evidence>
<evidence type="ECO:0000256" key="1">
    <source>
        <dbReference type="SAM" id="MobiDB-lite"/>
    </source>
</evidence>
<gene>
    <name evidence="3" type="ORF">GCM10009823_24980</name>
</gene>
<comment type="caution">
    <text evidence="3">The sequence shown here is derived from an EMBL/GenBank/DDBJ whole genome shotgun (WGS) entry which is preliminary data.</text>
</comment>
<name>A0ABP5IJZ9_9MICO</name>
<evidence type="ECO:0000313" key="3">
    <source>
        <dbReference type="EMBL" id="GAA2101905.1"/>
    </source>
</evidence>
<dbReference type="NCBIfam" id="TIGR03083">
    <property type="entry name" value="maleylpyruvate isomerase family mycothiol-dependent enzyme"/>
    <property type="match status" value="1"/>
</dbReference>
<feature type="domain" description="Mycothiol-dependent maleylpyruvate isomerase metal-binding" evidence="2">
    <location>
        <begin position="10"/>
        <end position="146"/>
    </location>
</feature>
<dbReference type="InterPro" id="IPR017518">
    <property type="entry name" value="CHP03084"/>
</dbReference>
<proteinExistence type="predicted"/>
<keyword evidence="4" id="KW-1185">Reference proteome</keyword>
<feature type="region of interest" description="Disordered" evidence="1">
    <location>
        <begin position="251"/>
        <end position="271"/>
    </location>
</feature>
<dbReference type="InterPro" id="IPR024344">
    <property type="entry name" value="MDMPI_metal-binding"/>
</dbReference>
<organism evidence="3 4">
    <name type="scientific">Brevibacterium salitolerans</name>
    <dbReference type="NCBI Taxonomy" id="1403566"/>
    <lineage>
        <taxon>Bacteria</taxon>
        <taxon>Bacillati</taxon>
        <taxon>Actinomycetota</taxon>
        <taxon>Actinomycetes</taxon>
        <taxon>Micrococcales</taxon>
        <taxon>Brevibacteriaceae</taxon>
        <taxon>Brevibacterium</taxon>
    </lineage>
</organism>
<dbReference type="Gene3D" id="1.20.120.450">
    <property type="entry name" value="dinb family like domain"/>
    <property type="match status" value="1"/>
</dbReference>
<dbReference type="Pfam" id="PF11716">
    <property type="entry name" value="MDMPI_N"/>
    <property type="match status" value="1"/>
</dbReference>
<accession>A0ABP5IJZ9</accession>
<dbReference type="SUPFAM" id="SSF109854">
    <property type="entry name" value="DinB/YfiT-like putative metalloenzymes"/>
    <property type="match status" value="1"/>
</dbReference>
<dbReference type="EMBL" id="BAAAPZ010000012">
    <property type="protein sequence ID" value="GAA2101905.1"/>
    <property type="molecule type" value="Genomic_DNA"/>
</dbReference>
<protein>
    <submittedName>
        <fullName evidence="3">TIGR03084 family metal-binding protein</fullName>
    </submittedName>
</protein>
<dbReference type="NCBIfam" id="TIGR03084">
    <property type="entry name" value="TIGR03084 family metal-binding protein"/>
    <property type="match status" value="1"/>
</dbReference>
<dbReference type="Proteomes" id="UP001500984">
    <property type="component" value="Unassembled WGS sequence"/>
</dbReference>
<dbReference type="InterPro" id="IPR034660">
    <property type="entry name" value="DinB/YfiT-like"/>
</dbReference>